<evidence type="ECO:0000256" key="1">
    <source>
        <dbReference type="ARBA" id="ARBA00008857"/>
    </source>
</evidence>
<dbReference type="Pfam" id="PF00589">
    <property type="entry name" value="Phage_integrase"/>
    <property type="match status" value="1"/>
</dbReference>
<evidence type="ECO:0000259" key="5">
    <source>
        <dbReference type="PROSITE" id="PS51898"/>
    </source>
</evidence>
<reference evidence="6" key="1">
    <citation type="journal article" date="2014" name="Int. J. Syst. Evol. Microbiol.">
        <title>Complete genome sequence of Corynebacterium casei LMG S-19264T (=DSM 44701T), isolated from a smear-ripened cheese.</title>
        <authorList>
            <consortium name="US DOE Joint Genome Institute (JGI-PGF)"/>
            <person name="Walter F."/>
            <person name="Albersmeier A."/>
            <person name="Kalinowski J."/>
            <person name="Ruckert C."/>
        </authorList>
    </citation>
    <scope>NUCLEOTIDE SEQUENCE</scope>
    <source>
        <strain evidence="6">KCTC 32437</strain>
    </source>
</reference>
<keyword evidence="7" id="KW-1185">Reference proteome</keyword>
<evidence type="ECO:0000256" key="2">
    <source>
        <dbReference type="ARBA" id="ARBA00022908"/>
    </source>
</evidence>
<evidence type="ECO:0000313" key="7">
    <source>
        <dbReference type="Proteomes" id="UP000646579"/>
    </source>
</evidence>
<accession>A0A918SEL4</accession>
<dbReference type="AlphaFoldDB" id="A0A918SEL4"/>
<dbReference type="PANTHER" id="PTHR30349">
    <property type="entry name" value="PHAGE INTEGRASE-RELATED"/>
    <property type="match status" value="1"/>
</dbReference>
<dbReference type="PROSITE" id="PS51898">
    <property type="entry name" value="TYR_RECOMBINASE"/>
    <property type="match status" value="1"/>
</dbReference>
<keyword evidence="4" id="KW-0233">DNA recombination</keyword>
<protein>
    <submittedName>
        <fullName evidence="6">Integrase</fullName>
    </submittedName>
</protein>
<dbReference type="Proteomes" id="UP000646579">
    <property type="component" value="Unassembled WGS sequence"/>
</dbReference>
<proteinExistence type="inferred from homology"/>
<comment type="caution">
    <text evidence="6">The sequence shown here is derived from an EMBL/GenBank/DDBJ whole genome shotgun (WGS) entry which is preliminary data.</text>
</comment>
<dbReference type="CDD" id="cd01184">
    <property type="entry name" value="INT_C_like_1"/>
    <property type="match status" value="1"/>
</dbReference>
<dbReference type="RefSeq" id="WP_189426969.1">
    <property type="nucleotide sequence ID" value="NZ_BMZE01000004.1"/>
</dbReference>
<dbReference type="Gene3D" id="1.10.443.10">
    <property type="entry name" value="Intergrase catalytic core"/>
    <property type="match status" value="1"/>
</dbReference>
<dbReference type="InterPro" id="IPR011010">
    <property type="entry name" value="DNA_brk_join_enz"/>
</dbReference>
<keyword evidence="2" id="KW-0229">DNA integration</keyword>
<dbReference type="EMBL" id="BMZE01000004">
    <property type="protein sequence ID" value="GHA35068.1"/>
    <property type="molecule type" value="Genomic_DNA"/>
</dbReference>
<dbReference type="Pfam" id="PF20172">
    <property type="entry name" value="DUF6538"/>
    <property type="match status" value="1"/>
</dbReference>
<evidence type="ECO:0000256" key="3">
    <source>
        <dbReference type="ARBA" id="ARBA00023125"/>
    </source>
</evidence>
<dbReference type="PANTHER" id="PTHR30349:SF41">
    <property type="entry name" value="INTEGRASE_RECOMBINASE PROTEIN MJ0367-RELATED"/>
    <property type="match status" value="1"/>
</dbReference>
<feature type="domain" description="Tyr recombinase" evidence="5">
    <location>
        <begin position="332"/>
        <end position="539"/>
    </location>
</feature>
<name>A0A918SEL4_9HYPH</name>
<organism evidence="6 7">
    <name type="scientific">Devosia pacifica</name>
    <dbReference type="NCBI Taxonomy" id="1335967"/>
    <lineage>
        <taxon>Bacteria</taxon>
        <taxon>Pseudomonadati</taxon>
        <taxon>Pseudomonadota</taxon>
        <taxon>Alphaproteobacteria</taxon>
        <taxon>Hyphomicrobiales</taxon>
        <taxon>Devosiaceae</taxon>
        <taxon>Devosia</taxon>
    </lineage>
</organism>
<dbReference type="Gene3D" id="1.10.150.130">
    <property type="match status" value="1"/>
</dbReference>
<dbReference type="GO" id="GO:0003677">
    <property type="term" value="F:DNA binding"/>
    <property type="evidence" value="ECO:0007669"/>
    <property type="project" value="UniProtKB-KW"/>
</dbReference>
<dbReference type="SUPFAM" id="SSF56349">
    <property type="entry name" value="DNA breaking-rejoining enzymes"/>
    <property type="match status" value="1"/>
</dbReference>
<sequence>MANGSNLKRRGSTYYARQVVPTELQHLMGTRELVRSLNTKDRRTANTRKLSVLAEWHHKFDELRRRRDIAEEDFARATWDHYATELRADELERTIPELTSRTWMAGSREHHTRALRAHLGRGETVLIEWAADAFIERHQLLVEPGSSQYRELCFRLMRAQIEVVTRAGERDIGNYAGAPVDPIVTRPAATLEVAKPGERLMELFERYAKENPKAISQATLMQARRDIGTFVELVGSDFPVGDLNKKAVREWKALLQEYPVKAAETSIFKGMSFREIIEANGRLVTPKPVISAKTVNRYMAAFGAFCNWLAAHDYIAANPFTDMYLKVDKTKTNVRPFTDDELQVLLASPLFTGCKNEVKWHVPGEHLIRDHRYWLPHVMMYSGARPGEIAQLLVDDVRQMHGVWVMHFTDEGDDEKSLKTKGSFRVVPVHSKLVEMGFIEHVERQRAAGERRVFPEAERNERGHIAAKFEKKFGLYLIKLGLKEGRGLSLYSFRHGFSDAMRRAGLMDEEFGFLMGHSKFSMTARYGQMPQGTLQKRVELIEMAKHTT</sequence>
<gene>
    <name evidence="6" type="ORF">GCM10007989_33740</name>
</gene>
<dbReference type="InterPro" id="IPR050090">
    <property type="entry name" value="Tyrosine_recombinase_XerCD"/>
</dbReference>
<dbReference type="GO" id="GO:0015074">
    <property type="term" value="P:DNA integration"/>
    <property type="evidence" value="ECO:0007669"/>
    <property type="project" value="UniProtKB-KW"/>
</dbReference>
<comment type="similarity">
    <text evidence="1">Belongs to the 'phage' integrase family.</text>
</comment>
<dbReference type="InterPro" id="IPR046668">
    <property type="entry name" value="DUF6538"/>
</dbReference>
<dbReference type="InterPro" id="IPR013762">
    <property type="entry name" value="Integrase-like_cat_sf"/>
</dbReference>
<evidence type="ECO:0000313" key="6">
    <source>
        <dbReference type="EMBL" id="GHA35068.1"/>
    </source>
</evidence>
<keyword evidence="3" id="KW-0238">DNA-binding</keyword>
<reference evidence="6" key="2">
    <citation type="submission" date="2020-09" db="EMBL/GenBank/DDBJ databases">
        <authorList>
            <person name="Sun Q."/>
            <person name="Kim S."/>
        </authorList>
    </citation>
    <scope>NUCLEOTIDE SEQUENCE</scope>
    <source>
        <strain evidence="6">KCTC 32437</strain>
    </source>
</reference>
<dbReference type="GO" id="GO:0006310">
    <property type="term" value="P:DNA recombination"/>
    <property type="evidence" value="ECO:0007669"/>
    <property type="project" value="UniProtKB-KW"/>
</dbReference>
<dbReference type="InterPro" id="IPR002104">
    <property type="entry name" value="Integrase_catalytic"/>
</dbReference>
<dbReference type="InterPro" id="IPR010998">
    <property type="entry name" value="Integrase_recombinase_N"/>
</dbReference>
<evidence type="ECO:0000256" key="4">
    <source>
        <dbReference type="ARBA" id="ARBA00023172"/>
    </source>
</evidence>